<keyword evidence="3" id="KW-0804">Transcription</keyword>
<dbReference type="PROSITE" id="PS50977">
    <property type="entry name" value="HTH_TETR_2"/>
    <property type="match status" value="1"/>
</dbReference>
<dbReference type="InterPro" id="IPR001647">
    <property type="entry name" value="HTH_TetR"/>
</dbReference>
<dbReference type="AlphaFoldDB" id="A0A919SJN1"/>
<feature type="domain" description="HTH tetR-type" evidence="5">
    <location>
        <begin position="6"/>
        <end position="66"/>
    </location>
</feature>
<keyword evidence="7" id="KW-1185">Reference proteome</keyword>
<evidence type="ECO:0000256" key="2">
    <source>
        <dbReference type="ARBA" id="ARBA00023125"/>
    </source>
</evidence>
<evidence type="ECO:0000256" key="4">
    <source>
        <dbReference type="PROSITE-ProRule" id="PRU00335"/>
    </source>
</evidence>
<evidence type="ECO:0000259" key="5">
    <source>
        <dbReference type="PROSITE" id="PS50977"/>
    </source>
</evidence>
<dbReference type="InterPro" id="IPR050109">
    <property type="entry name" value="HTH-type_TetR-like_transc_reg"/>
</dbReference>
<dbReference type="Pfam" id="PF00440">
    <property type="entry name" value="TetR_N"/>
    <property type="match status" value="1"/>
</dbReference>
<evidence type="ECO:0000256" key="1">
    <source>
        <dbReference type="ARBA" id="ARBA00023015"/>
    </source>
</evidence>
<accession>A0A919SJN1</accession>
<dbReference type="SUPFAM" id="SSF46689">
    <property type="entry name" value="Homeodomain-like"/>
    <property type="match status" value="1"/>
</dbReference>
<dbReference type="GO" id="GO:0003700">
    <property type="term" value="F:DNA-binding transcription factor activity"/>
    <property type="evidence" value="ECO:0007669"/>
    <property type="project" value="TreeGrafter"/>
</dbReference>
<dbReference type="RefSeq" id="WP_212998060.1">
    <property type="nucleotide sequence ID" value="NZ_BAAATW010000007.1"/>
</dbReference>
<gene>
    <name evidence="6" type="ORF">Aco04nite_32740</name>
</gene>
<keyword evidence="2 4" id="KW-0238">DNA-binding</keyword>
<organism evidence="6 7">
    <name type="scientific">Winogradskya consettensis</name>
    <dbReference type="NCBI Taxonomy" id="113560"/>
    <lineage>
        <taxon>Bacteria</taxon>
        <taxon>Bacillati</taxon>
        <taxon>Actinomycetota</taxon>
        <taxon>Actinomycetes</taxon>
        <taxon>Micromonosporales</taxon>
        <taxon>Micromonosporaceae</taxon>
        <taxon>Winogradskya</taxon>
    </lineage>
</organism>
<evidence type="ECO:0000313" key="7">
    <source>
        <dbReference type="Proteomes" id="UP000680865"/>
    </source>
</evidence>
<protein>
    <submittedName>
        <fullName evidence="6">TetR family transcriptional regulator</fullName>
    </submittedName>
</protein>
<comment type="caution">
    <text evidence="6">The sequence shown here is derived from an EMBL/GenBank/DDBJ whole genome shotgun (WGS) entry which is preliminary data.</text>
</comment>
<sequence length="189" mass="20191">MARWDPDAPERLASAALDLFAERGYENTTVIDIAQRAGLTKSTFFRHFPDKREVLFGGDTVATLTAAAITAAPPEATPLEAVAHALETLGAQTFTPTRREFSAKRWTVIAATPELREREALKGLGITAAMIKALTGRGVPALTASVAAELAALAWKIAYERWHDPTSTAGFGELARQALTEVQAASALC</sequence>
<feature type="DNA-binding region" description="H-T-H motif" evidence="4">
    <location>
        <begin position="29"/>
        <end position="48"/>
    </location>
</feature>
<evidence type="ECO:0000313" key="6">
    <source>
        <dbReference type="EMBL" id="GIM72944.1"/>
    </source>
</evidence>
<dbReference type="PRINTS" id="PR00455">
    <property type="entry name" value="HTHTETR"/>
</dbReference>
<dbReference type="InterPro" id="IPR009057">
    <property type="entry name" value="Homeodomain-like_sf"/>
</dbReference>
<name>A0A919SJN1_9ACTN</name>
<keyword evidence="1" id="KW-0805">Transcription regulation</keyword>
<reference evidence="6" key="1">
    <citation type="submission" date="2021-03" db="EMBL/GenBank/DDBJ databases">
        <title>Whole genome shotgun sequence of Actinoplanes consettensis NBRC 14913.</title>
        <authorList>
            <person name="Komaki H."/>
            <person name="Tamura T."/>
        </authorList>
    </citation>
    <scope>NUCLEOTIDE SEQUENCE</scope>
    <source>
        <strain evidence="6">NBRC 14913</strain>
    </source>
</reference>
<dbReference type="PANTHER" id="PTHR30055:SF238">
    <property type="entry name" value="MYCOFACTOCIN BIOSYNTHESIS TRANSCRIPTIONAL REGULATOR MFTR-RELATED"/>
    <property type="match status" value="1"/>
</dbReference>
<dbReference type="PANTHER" id="PTHR30055">
    <property type="entry name" value="HTH-TYPE TRANSCRIPTIONAL REGULATOR RUTR"/>
    <property type="match status" value="1"/>
</dbReference>
<dbReference type="GO" id="GO:0000976">
    <property type="term" value="F:transcription cis-regulatory region binding"/>
    <property type="evidence" value="ECO:0007669"/>
    <property type="project" value="TreeGrafter"/>
</dbReference>
<dbReference type="Proteomes" id="UP000680865">
    <property type="component" value="Unassembled WGS sequence"/>
</dbReference>
<dbReference type="EMBL" id="BOQP01000016">
    <property type="protein sequence ID" value="GIM72944.1"/>
    <property type="molecule type" value="Genomic_DNA"/>
</dbReference>
<dbReference type="Gene3D" id="1.10.357.10">
    <property type="entry name" value="Tetracycline Repressor, domain 2"/>
    <property type="match status" value="1"/>
</dbReference>
<proteinExistence type="predicted"/>
<evidence type="ECO:0000256" key="3">
    <source>
        <dbReference type="ARBA" id="ARBA00023163"/>
    </source>
</evidence>